<dbReference type="EMBL" id="JAJSOW010000100">
    <property type="protein sequence ID" value="KAI9186266.1"/>
    <property type="molecule type" value="Genomic_DNA"/>
</dbReference>
<protein>
    <recommendedName>
        <fullName evidence="2">At2g29880-like C-terminal domain-containing protein</fullName>
    </recommendedName>
</protein>
<evidence type="ECO:0000313" key="3">
    <source>
        <dbReference type="EMBL" id="KAI9186266.1"/>
    </source>
</evidence>
<reference evidence="3" key="2">
    <citation type="submission" date="2023-02" db="EMBL/GenBank/DDBJ databases">
        <authorList>
            <person name="Swenson N.G."/>
            <person name="Wegrzyn J.L."/>
            <person name="Mcevoy S.L."/>
        </authorList>
    </citation>
    <scope>NUCLEOTIDE SEQUENCE</scope>
    <source>
        <strain evidence="3">91603</strain>
        <tissue evidence="3">Leaf</tissue>
    </source>
</reference>
<gene>
    <name evidence="3" type="ORF">LWI28_015530</name>
</gene>
<comment type="caution">
    <text evidence="3">The sequence shown here is derived from an EMBL/GenBank/DDBJ whole genome shotgun (WGS) entry which is preliminary data.</text>
</comment>
<proteinExistence type="predicted"/>
<feature type="region of interest" description="Disordered" evidence="1">
    <location>
        <begin position="210"/>
        <end position="261"/>
    </location>
</feature>
<reference evidence="3" key="1">
    <citation type="journal article" date="2022" name="Plant J.">
        <title>Strategies of tolerance reflected in two North American maple genomes.</title>
        <authorList>
            <person name="McEvoy S.L."/>
            <person name="Sezen U.U."/>
            <person name="Trouern-Trend A."/>
            <person name="McMahon S.M."/>
            <person name="Schaberg P.G."/>
            <person name="Yang J."/>
            <person name="Wegrzyn J.L."/>
            <person name="Swenson N.G."/>
        </authorList>
    </citation>
    <scope>NUCLEOTIDE SEQUENCE</scope>
    <source>
        <strain evidence="3">91603</strain>
    </source>
</reference>
<accession>A0AAD5J635</accession>
<evidence type="ECO:0000313" key="4">
    <source>
        <dbReference type="Proteomes" id="UP001064489"/>
    </source>
</evidence>
<evidence type="ECO:0000256" key="1">
    <source>
        <dbReference type="SAM" id="MobiDB-lite"/>
    </source>
</evidence>
<dbReference type="AlphaFoldDB" id="A0AAD5J635"/>
<dbReference type="PANTHER" id="PTHR47864">
    <property type="entry name" value="TRANSMEMBRANE PROTEIN"/>
    <property type="match status" value="1"/>
</dbReference>
<organism evidence="3 4">
    <name type="scientific">Acer negundo</name>
    <name type="common">Box elder</name>
    <dbReference type="NCBI Taxonomy" id="4023"/>
    <lineage>
        <taxon>Eukaryota</taxon>
        <taxon>Viridiplantae</taxon>
        <taxon>Streptophyta</taxon>
        <taxon>Embryophyta</taxon>
        <taxon>Tracheophyta</taxon>
        <taxon>Spermatophyta</taxon>
        <taxon>Magnoliopsida</taxon>
        <taxon>eudicotyledons</taxon>
        <taxon>Gunneridae</taxon>
        <taxon>Pentapetalae</taxon>
        <taxon>rosids</taxon>
        <taxon>malvids</taxon>
        <taxon>Sapindales</taxon>
        <taxon>Sapindaceae</taxon>
        <taxon>Hippocastanoideae</taxon>
        <taxon>Acereae</taxon>
        <taxon>Acer</taxon>
    </lineage>
</organism>
<dbReference type="Pfam" id="PF24769">
    <property type="entry name" value="At2g29880_C"/>
    <property type="match status" value="1"/>
</dbReference>
<keyword evidence="4" id="KW-1185">Reference proteome</keyword>
<feature type="compositionally biased region" description="Polar residues" evidence="1">
    <location>
        <begin position="232"/>
        <end position="243"/>
    </location>
</feature>
<evidence type="ECO:0000259" key="2">
    <source>
        <dbReference type="Pfam" id="PF24769"/>
    </source>
</evidence>
<sequence>MGYDSFMVAIKEKAGQMYYPWVEKLLGLQKVASPEMQKFGKVEMIVRKKIGREIGETVEEPVMLKRRISRKRSKSLKNHGLKTKDSKNKGFELISKKVRNVDEEVLKVMEIRAKLGLDFVGKEAEMTNVIRRIELEDADQCGQGRGRDLHNKNYDGYEDLQIVRGNATTIGKISLGLGDEIDARTFGVEDRHTTLDDFIYDETNEAFVANQNEPSHQPPPLGQSFSPLPFPATSSEVHPVSTSQRKRTKTDNEGNTSSSKTNNKAVIMEKISLSIDFIAADFWGVHSLLEKREKNRPKSEMEKREKERQSCIWDAIKKTPYLDERARYKAVA</sequence>
<name>A0AAD5J635_ACENE</name>
<dbReference type="InterPro" id="IPR055314">
    <property type="entry name" value="At2g29880-like"/>
</dbReference>
<dbReference type="Proteomes" id="UP001064489">
    <property type="component" value="Chromosome 3"/>
</dbReference>
<dbReference type="PANTHER" id="PTHR47864:SF2">
    <property type="entry name" value="MYB_SANT-LIKE DNA-BINDING DOMAIN PROTEIN"/>
    <property type="match status" value="1"/>
</dbReference>
<feature type="domain" description="At2g29880-like C-terminal" evidence="2">
    <location>
        <begin position="312"/>
        <end position="331"/>
    </location>
</feature>
<dbReference type="InterPro" id="IPR056253">
    <property type="entry name" value="At2g29880-like_C"/>
</dbReference>